<evidence type="ECO:0000313" key="1">
    <source>
        <dbReference type="EMBL" id="BDV32646.1"/>
    </source>
</evidence>
<accession>A0ABN6V9I8</accession>
<evidence type="ECO:0008006" key="3">
    <source>
        <dbReference type="Google" id="ProtNLM"/>
    </source>
</evidence>
<protein>
    <recommendedName>
        <fullName evidence="3">DUF2946 domain-containing protein</fullName>
    </recommendedName>
</protein>
<dbReference type="EMBL" id="AP027142">
    <property type="protein sequence ID" value="BDV32646.1"/>
    <property type="molecule type" value="Genomic_DNA"/>
</dbReference>
<reference evidence="1 2" key="1">
    <citation type="journal article" date="2023" name="Int. J. Syst. Evol. Microbiol.">
        <title>Methylocystis iwaonis sp. nov., a type II methane-oxidizing bacterium from surface soil of a rice paddy field in Japan, and emended description of the genus Methylocystis (ex Whittenbury et al. 1970) Bowman et al. 1993.</title>
        <authorList>
            <person name="Kaise H."/>
            <person name="Sawadogo J.B."/>
            <person name="Alam M.S."/>
            <person name="Ueno C."/>
            <person name="Dianou D."/>
            <person name="Shinjo R."/>
            <person name="Asakawa S."/>
        </authorList>
    </citation>
    <scope>NUCLEOTIDE SEQUENCE [LARGE SCALE GENOMIC DNA]</scope>
    <source>
        <strain evidence="1 2">SS37A-Re</strain>
    </source>
</reference>
<sequence>MHALLIVCLILSVAPRVFGNLLWAAGAPRVGVERTVAPQNAICERREHAGDQTDHHADGLDCCVFCRFDSDKDFLRLGLVPAIVFLVEFPDAPTALEFPTVDIPPAPIQGALTAWSATAPPTI</sequence>
<dbReference type="Proteomes" id="UP001317629">
    <property type="component" value="Chromosome"/>
</dbReference>
<organism evidence="1 2">
    <name type="scientific">Methylocystis iwaonis</name>
    <dbReference type="NCBI Taxonomy" id="2885079"/>
    <lineage>
        <taxon>Bacteria</taxon>
        <taxon>Pseudomonadati</taxon>
        <taxon>Pseudomonadota</taxon>
        <taxon>Alphaproteobacteria</taxon>
        <taxon>Hyphomicrobiales</taxon>
        <taxon>Methylocystaceae</taxon>
        <taxon>Methylocystis</taxon>
    </lineage>
</organism>
<keyword evidence="2" id="KW-1185">Reference proteome</keyword>
<proteinExistence type="predicted"/>
<gene>
    <name evidence="1" type="ORF">SS37A_01750</name>
</gene>
<evidence type="ECO:0000313" key="2">
    <source>
        <dbReference type="Proteomes" id="UP001317629"/>
    </source>
</evidence>
<name>A0ABN6V9I8_9HYPH</name>